<reference evidence="3" key="1">
    <citation type="journal article" date="2021" name="bioRxiv">
        <title>Whole Genome Assembly and Annotation of Northern Wild Rice, Zizania palustris L., Supports a Whole Genome Duplication in the Zizania Genus.</title>
        <authorList>
            <person name="Haas M."/>
            <person name="Kono T."/>
            <person name="Macchietto M."/>
            <person name="Millas R."/>
            <person name="McGilp L."/>
            <person name="Shao M."/>
            <person name="Duquette J."/>
            <person name="Hirsch C.N."/>
            <person name="Kimball J."/>
        </authorList>
    </citation>
    <scope>NUCLEOTIDE SEQUENCE</scope>
    <source>
        <tissue evidence="3">Fresh leaf tissue</tissue>
    </source>
</reference>
<keyword evidence="4" id="KW-1185">Reference proteome</keyword>
<dbReference type="OrthoDB" id="720914at2759"/>
<feature type="signal peptide" evidence="2">
    <location>
        <begin position="1"/>
        <end position="31"/>
    </location>
</feature>
<evidence type="ECO:0000256" key="1">
    <source>
        <dbReference type="SAM" id="MobiDB-lite"/>
    </source>
</evidence>
<dbReference type="Proteomes" id="UP000729402">
    <property type="component" value="Unassembled WGS sequence"/>
</dbReference>
<accession>A0A8J5VD89</accession>
<evidence type="ECO:0000256" key="2">
    <source>
        <dbReference type="SAM" id="SignalP"/>
    </source>
</evidence>
<protein>
    <submittedName>
        <fullName evidence="3">Uncharacterized protein</fullName>
    </submittedName>
</protein>
<evidence type="ECO:0000313" key="3">
    <source>
        <dbReference type="EMBL" id="KAG8042903.1"/>
    </source>
</evidence>
<organism evidence="3 4">
    <name type="scientific">Zizania palustris</name>
    <name type="common">Northern wild rice</name>
    <dbReference type="NCBI Taxonomy" id="103762"/>
    <lineage>
        <taxon>Eukaryota</taxon>
        <taxon>Viridiplantae</taxon>
        <taxon>Streptophyta</taxon>
        <taxon>Embryophyta</taxon>
        <taxon>Tracheophyta</taxon>
        <taxon>Spermatophyta</taxon>
        <taxon>Magnoliopsida</taxon>
        <taxon>Liliopsida</taxon>
        <taxon>Poales</taxon>
        <taxon>Poaceae</taxon>
        <taxon>BOP clade</taxon>
        <taxon>Oryzoideae</taxon>
        <taxon>Oryzeae</taxon>
        <taxon>Zizaniinae</taxon>
        <taxon>Zizania</taxon>
    </lineage>
</organism>
<sequence>MAELVRRLRWPRLLPVVFVFLPALLAGGVHGARALDDGRARDKEAELIHATVSPLSVAVREGGGHPGGGHGGGGGTGGHGGRRRRTRQAGANQLPQPPQAQRCARPGSRRSFHGRQLCPPRRRCRSSICFAILS</sequence>
<feature type="region of interest" description="Disordered" evidence="1">
    <location>
        <begin position="56"/>
        <end position="117"/>
    </location>
</feature>
<evidence type="ECO:0000313" key="4">
    <source>
        <dbReference type="Proteomes" id="UP000729402"/>
    </source>
</evidence>
<feature type="compositionally biased region" description="Gly residues" evidence="1">
    <location>
        <begin position="64"/>
        <end position="79"/>
    </location>
</feature>
<name>A0A8J5VD89_ZIZPA</name>
<dbReference type="AlphaFoldDB" id="A0A8J5VD89"/>
<feature type="chain" id="PRO_5035242385" evidence="2">
    <location>
        <begin position="32"/>
        <end position="134"/>
    </location>
</feature>
<comment type="caution">
    <text evidence="3">The sequence shown here is derived from an EMBL/GenBank/DDBJ whole genome shotgun (WGS) entry which is preliminary data.</text>
</comment>
<keyword evidence="2" id="KW-0732">Signal</keyword>
<gene>
    <name evidence="3" type="ORF">GUJ93_ZPchr0269g2885</name>
</gene>
<proteinExistence type="predicted"/>
<reference evidence="3" key="2">
    <citation type="submission" date="2021-02" db="EMBL/GenBank/DDBJ databases">
        <authorList>
            <person name="Kimball J.A."/>
            <person name="Haas M.W."/>
            <person name="Macchietto M."/>
            <person name="Kono T."/>
            <person name="Duquette J."/>
            <person name="Shao M."/>
        </authorList>
    </citation>
    <scope>NUCLEOTIDE SEQUENCE</scope>
    <source>
        <tissue evidence="3">Fresh leaf tissue</tissue>
    </source>
</reference>
<dbReference type="EMBL" id="JAAALK010001430">
    <property type="protein sequence ID" value="KAG8042903.1"/>
    <property type="molecule type" value="Genomic_DNA"/>
</dbReference>